<dbReference type="SUPFAM" id="SSF81296">
    <property type="entry name" value="E set domains"/>
    <property type="match status" value="1"/>
</dbReference>
<feature type="chain" id="PRO_5046114700" evidence="10">
    <location>
        <begin position="32"/>
        <end position="565"/>
    </location>
</feature>
<feature type="signal peptide" evidence="10">
    <location>
        <begin position="1"/>
        <end position="31"/>
    </location>
</feature>
<evidence type="ECO:0000256" key="6">
    <source>
        <dbReference type="ARBA" id="ARBA00022989"/>
    </source>
</evidence>
<proteinExistence type="predicted"/>
<evidence type="ECO:0000313" key="14">
    <source>
        <dbReference type="Proteomes" id="UP001516620"/>
    </source>
</evidence>
<reference evidence="13 14" key="1">
    <citation type="submission" date="2021-01" db="EMBL/GenBank/DDBJ databases">
        <title>Paenibacillus sp.nov. isolated from the rhizosphere soil of tomato plant.</title>
        <authorList>
            <person name="Thin K.K."/>
            <person name="Zhang X."/>
            <person name="He S."/>
        </authorList>
    </citation>
    <scope>NUCLEOTIDE SEQUENCE [LARGE SCALE GENOMIC DNA]</scope>
    <source>
        <strain evidence="13 14">DXFW5</strain>
    </source>
</reference>
<dbReference type="EMBL" id="JADCNN020000002">
    <property type="protein sequence ID" value="MBM6994594.1"/>
    <property type="molecule type" value="Genomic_DNA"/>
</dbReference>
<dbReference type="InterPro" id="IPR014755">
    <property type="entry name" value="Cu-Rt/internalin_Ig-like"/>
</dbReference>
<feature type="domain" description="CopC" evidence="11">
    <location>
        <begin position="30"/>
        <end position="126"/>
    </location>
</feature>
<dbReference type="RefSeq" id="WP_193416716.1">
    <property type="nucleotide sequence ID" value="NZ_JADCNN020000002.1"/>
</dbReference>
<evidence type="ECO:0000259" key="11">
    <source>
        <dbReference type="Pfam" id="PF04234"/>
    </source>
</evidence>
<comment type="caution">
    <text evidence="13">The sequence shown here is derived from an EMBL/GenBank/DDBJ whole genome shotgun (WGS) entry which is preliminary data.</text>
</comment>
<feature type="transmembrane region" description="Helical" evidence="9">
    <location>
        <begin position="429"/>
        <end position="450"/>
    </location>
</feature>
<feature type="transmembrane region" description="Helical" evidence="9">
    <location>
        <begin position="157"/>
        <end position="176"/>
    </location>
</feature>
<dbReference type="PANTHER" id="PTHR34820:SF4">
    <property type="entry name" value="INNER MEMBRANE PROTEIN YEBZ"/>
    <property type="match status" value="1"/>
</dbReference>
<keyword evidence="3 9" id="KW-0812">Transmembrane</keyword>
<keyword evidence="6 9" id="KW-1133">Transmembrane helix</keyword>
<evidence type="ECO:0000256" key="10">
    <source>
        <dbReference type="SAM" id="SignalP"/>
    </source>
</evidence>
<keyword evidence="2" id="KW-1003">Cell membrane</keyword>
<dbReference type="InterPro" id="IPR008457">
    <property type="entry name" value="Cu-R_CopD_dom"/>
</dbReference>
<dbReference type="InterPro" id="IPR014756">
    <property type="entry name" value="Ig_E-set"/>
</dbReference>
<feature type="transmembrane region" description="Helical" evidence="9">
    <location>
        <begin position="273"/>
        <end position="293"/>
    </location>
</feature>
<evidence type="ECO:0000256" key="9">
    <source>
        <dbReference type="SAM" id="Phobius"/>
    </source>
</evidence>
<protein>
    <submittedName>
        <fullName evidence="13">Copper resistance protein CopC</fullName>
    </submittedName>
</protein>
<dbReference type="InterPro" id="IPR007348">
    <property type="entry name" value="CopC_dom"/>
</dbReference>
<dbReference type="Proteomes" id="UP001516620">
    <property type="component" value="Unassembled WGS sequence"/>
</dbReference>
<name>A0ABS2H521_9BACL</name>
<feature type="domain" description="Copper resistance protein D" evidence="12">
    <location>
        <begin position="355"/>
        <end position="447"/>
    </location>
</feature>
<evidence type="ECO:0000256" key="1">
    <source>
        <dbReference type="ARBA" id="ARBA00004651"/>
    </source>
</evidence>
<sequence length="565" mass="61599">MKIRLYKWSFMAAVACAVLFVLAPISAFAHAYVVSSDPAANVVLDTSPAEFVIDFNEPLEEGFHEIAIIGPNGDNVADGKAGIDPNKPSRLSVAMQPDLPEGLYTAKWNVVSGDGHAISGTIPFQIGKEASNSNLPIHPSTDGGNSFPDWSLVLVRWLFYGGTAGYLGAVVFHAWLLPRRNNTWSERLRRRSRTVWLTGFIASTTSVLLSLPQQTASDAGGGWREAFDPVLWRQTLAYTTFGEIWKIQLLLLGGWLLWTLFLLRASRMTRPRLFPLGGAMVLSLGLLLTKAFIGHAATAEAQGIAVTADFLHLASALIWLGGVGALAYLLPVTTQHAAASRDHPSVSPENHLYWRAIRRFSILAFFMVAILLGTGVYNSLLHVPTLYSLTHTAYGRILLGKIALTLICLLLGGLSFLRGRRAEKSLNAGVWYEFGTGLVVLILAAVLANLPTAATTPGPAKLTERLDDGTKVTIYVTPNVVGTNLFQVYVHGPDGNLRNDVEQVTLELTSKEMDMGKTEIIFPGDSPPEARELMTMGGRWNVHVHILTKSLDRYDYDTELTVGNP</sequence>
<keyword evidence="4" id="KW-0479">Metal-binding</keyword>
<dbReference type="Pfam" id="PF05425">
    <property type="entry name" value="CopD"/>
    <property type="match status" value="1"/>
</dbReference>
<feature type="transmembrane region" description="Helical" evidence="9">
    <location>
        <begin position="313"/>
        <end position="331"/>
    </location>
</feature>
<keyword evidence="14" id="KW-1185">Reference proteome</keyword>
<feature type="transmembrane region" description="Helical" evidence="9">
    <location>
        <begin position="397"/>
        <end position="417"/>
    </location>
</feature>
<keyword evidence="8 9" id="KW-0472">Membrane</keyword>
<feature type="transmembrane region" description="Helical" evidence="9">
    <location>
        <begin position="196"/>
        <end position="216"/>
    </location>
</feature>
<dbReference type="InterPro" id="IPR032694">
    <property type="entry name" value="CopC/D"/>
</dbReference>
<dbReference type="Pfam" id="PF04234">
    <property type="entry name" value="CopC"/>
    <property type="match status" value="1"/>
</dbReference>
<comment type="subcellular location">
    <subcellularLocation>
        <location evidence="1">Cell membrane</location>
        <topology evidence="1">Multi-pass membrane protein</topology>
    </subcellularLocation>
</comment>
<evidence type="ECO:0000256" key="7">
    <source>
        <dbReference type="ARBA" id="ARBA00023008"/>
    </source>
</evidence>
<evidence type="ECO:0000259" key="12">
    <source>
        <dbReference type="Pfam" id="PF05425"/>
    </source>
</evidence>
<feature type="transmembrane region" description="Helical" evidence="9">
    <location>
        <begin position="360"/>
        <end position="377"/>
    </location>
</feature>
<evidence type="ECO:0000256" key="8">
    <source>
        <dbReference type="ARBA" id="ARBA00023136"/>
    </source>
</evidence>
<dbReference type="Gene3D" id="2.60.40.1220">
    <property type="match status" value="1"/>
</dbReference>
<evidence type="ECO:0000256" key="4">
    <source>
        <dbReference type="ARBA" id="ARBA00022723"/>
    </source>
</evidence>
<accession>A0ABS2H521</accession>
<gene>
    <name evidence="13" type="ORF">IM700_002830</name>
</gene>
<organism evidence="13 14">
    <name type="scientific">Paenibacillus rhizolycopersici</name>
    <dbReference type="NCBI Taxonomy" id="2780073"/>
    <lineage>
        <taxon>Bacteria</taxon>
        <taxon>Bacillati</taxon>
        <taxon>Bacillota</taxon>
        <taxon>Bacilli</taxon>
        <taxon>Bacillales</taxon>
        <taxon>Paenibacillaceae</taxon>
        <taxon>Paenibacillus</taxon>
    </lineage>
</organism>
<evidence type="ECO:0000256" key="3">
    <source>
        <dbReference type="ARBA" id="ARBA00022692"/>
    </source>
</evidence>
<dbReference type="PANTHER" id="PTHR34820">
    <property type="entry name" value="INNER MEMBRANE PROTEIN YEBZ"/>
    <property type="match status" value="1"/>
</dbReference>
<evidence type="ECO:0000256" key="2">
    <source>
        <dbReference type="ARBA" id="ARBA00022475"/>
    </source>
</evidence>
<evidence type="ECO:0000256" key="5">
    <source>
        <dbReference type="ARBA" id="ARBA00022729"/>
    </source>
</evidence>
<evidence type="ECO:0000313" key="13">
    <source>
        <dbReference type="EMBL" id="MBM6994594.1"/>
    </source>
</evidence>
<keyword evidence="5 10" id="KW-0732">Signal</keyword>
<keyword evidence="7" id="KW-0186">Copper</keyword>
<feature type="transmembrane region" description="Helical" evidence="9">
    <location>
        <begin position="236"/>
        <end position="261"/>
    </location>
</feature>